<dbReference type="EMBL" id="JAUTXT010000020">
    <property type="protein sequence ID" value="KAK3674317.1"/>
    <property type="molecule type" value="Genomic_DNA"/>
</dbReference>
<dbReference type="GO" id="GO:0016787">
    <property type="term" value="F:hydrolase activity"/>
    <property type="evidence" value="ECO:0007669"/>
    <property type="project" value="UniProtKB-KW"/>
</dbReference>
<dbReference type="PANTHER" id="PTHR48081">
    <property type="entry name" value="AB HYDROLASE SUPERFAMILY PROTEIN C4A8.06C"/>
    <property type="match status" value="1"/>
</dbReference>
<evidence type="ECO:0000313" key="4">
    <source>
        <dbReference type="Proteomes" id="UP001274830"/>
    </source>
</evidence>
<dbReference type="Proteomes" id="UP001274830">
    <property type="component" value="Unassembled WGS sequence"/>
</dbReference>
<dbReference type="PANTHER" id="PTHR48081:SF8">
    <property type="entry name" value="ALPHA_BETA HYDROLASE FOLD-3 DOMAIN-CONTAINING PROTEIN-RELATED"/>
    <property type="match status" value="1"/>
</dbReference>
<dbReference type="Gene3D" id="3.40.50.1820">
    <property type="entry name" value="alpha/beta hydrolase"/>
    <property type="match status" value="1"/>
</dbReference>
<evidence type="ECO:0000259" key="2">
    <source>
        <dbReference type="Pfam" id="PF07859"/>
    </source>
</evidence>
<feature type="domain" description="Alpha/beta hydrolase fold-3" evidence="2">
    <location>
        <begin position="97"/>
        <end position="306"/>
    </location>
</feature>
<dbReference type="AlphaFoldDB" id="A0AAE0WMB6"/>
<organism evidence="3 4">
    <name type="scientific">Recurvomyces mirabilis</name>
    <dbReference type="NCBI Taxonomy" id="574656"/>
    <lineage>
        <taxon>Eukaryota</taxon>
        <taxon>Fungi</taxon>
        <taxon>Dikarya</taxon>
        <taxon>Ascomycota</taxon>
        <taxon>Pezizomycotina</taxon>
        <taxon>Dothideomycetes</taxon>
        <taxon>Dothideomycetidae</taxon>
        <taxon>Mycosphaerellales</taxon>
        <taxon>Teratosphaeriaceae</taxon>
        <taxon>Recurvomyces</taxon>
    </lineage>
</organism>
<comment type="caution">
    <text evidence="3">The sequence shown here is derived from an EMBL/GenBank/DDBJ whole genome shotgun (WGS) entry which is preliminary data.</text>
</comment>
<dbReference type="InterPro" id="IPR050300">
    <property type="entry name" value="GDXG_lipolytic_enzyme"/>
</dbReference>
<dbReference type="Pfam" id="PF07859">
    <property type="entry name" value="Abhydrolase_3"/>
    <property type="match status" value="1"/>
</dbReference>
<gene>
    <name evidence="3" type="ORF">LTR78_005786</name>
</gene>
<accession>A0AAE0WMB6</accession>
<dbReference type="InterPro" id="IPR013094">
    <property type="entry name" value="AB_hydrolase_3"/>
</dbReference>
<evidence type="ECO:0000256" key="1">
    <source>
        <dbReference type="ARBA" id="ARBA00022801"/>
    </source>
</evidence>
<name>A0AAE0WMB6_9PEZI</name>
<sequence>MSKPQARALGFDREFAAAVAGVGELAAAFPELPVGDVDGRRTAFDEIMTKMKAMMPPQQVPGLTKREHKVTVADGSTISLFEFRPSKVPVSPSPAIYHVHGGGMILGSVEMFEASAALKAEEYGLPFFSINYRLAPEHPHPTPVHDTYSGLTWLHSHASELGIASSRILVIGDSAGGGIAGGMVLMARDKQLDPPIALQMLIYPMLDDRNIQPHPDIDPFTMWKTADNETGWRALLGSAAAQEASVDGHEYAAPARANNLAGLPPTYIDVGQLDLFAKEDLQYAARLADAGVAVEFHLYPGLPHAFEGMGATTSIVKSAVANRKRVVEDFKLGEMQESTQ</sequence>
<dbReference type="InterPro" id="IPR029058">
    <property type="entry name" value="AB_hydrolase_fold"/>
</dbReference>
<evidence type="ECO:0000313" key="3">
    <source>
        <dbReference type="EMBL" id="KAK3674317.1"/>
    </source>
</evidence>
<reference evidence="3" key="1">
    <citation type="submission" date="2023-07" db="EMBL/GenBank/DDBJ databases">
        <title>Black Yeasts Isolated from many extreme environments.</title>
        <authorList>
            <person name="Coleine C."/>
            <person name="Stajich J.E."/>
            <person name="Selbmann L."/>
        </authorList>
    </citation>
    <scope>NUCLEOTIDE SEQUENCE</scope>
    <source>
        <strain evidence="3">CCFEE 5485</strain>
    </source>
</reference>
<keyword evidence="1" id="KW-0378">Hydrolase</keyword>
<protein>
    <recommendedName>
        <fullName evidence="2">Alpha/beta hydrolase fold-3 domain-containing protein</fullName>
    </recommendedName>
</protein>
<dbReference type="SUPFAM" id="SSF53474">
    <property type="entry name" value="alpha/beta-Hydrolases"/>
    <property type="match status" value="1"/>
</dbReference>
<keyword evidence="4" id="KW-1185">Reference proteome</keyword>
<proteinExistence type="predicted"/>